<dbReference type="Gene3D" id="1.20.120.890">
    <property type="entry name" value="tRNA(Met) cytidine acetyltransferase, tail domain"/>
    <property type="match status" value="1"/>
</dbReference>
<comment type="subcellular location">
    <subcellularLocation>
        <location evidence="9">Cytoplasm</location>
    </subcellularLocation>
</comment>
<evidence type="ECO:0000313" key="11">
    <source>
        <dbReference type="EMBL" id="GKX55049.1"/>
    </source>
</evidence>
<dbReference type="SUPFAM" id="SSF55729">
    <property type="entry name" value="Acyl-CoA N-acyltransferases (Nat)"/>
    <property type="match status" value="1"/>
</dbReference>
<dbReference type="EMBL" id="BRLH01000002">
    <property type="protein sequence ID" value="GKX55049.1"/>
    <property type="molecule type" value="Genomic_DNA"/>
</dbReference>
<dbReference type="FunFam" id="3.40.50.300:FF:001011">
    <property type="entry name" value="tRNA(Met) cytidine acetyltransferase TmcA"/>
    <property type="match status" value="1"/>
</dbReference>
<comment type="function">
    <text evidence="9">Catalyzes the formation of N(4)-acetylcytidine (ac(4)C) at the wobble position of tRNA(Met), by using acetyl-CoA as an acetyl donor and ATP (or GTP).</text>
</comment>
<dbReference type="Gene3D" id="3.40.630.30">
    <property type="match status" value="1"/>
</dbReference>
<dbReference type="InterPro" id="IPR033442">
    <property type="entry name" value="TmcA_tRNA_bind"/>
</dbReference>
<dbReference type="Pfam" id="PF13718">
    <property type="entry name" value="GNAT_acetyltr_2"/>
    <property type="match status" value="1"/>
</dbReference>
<dbReference type="GO" id="GO:0051391">
    <property type="term" value="P:tRNA acetylation"/>
    <property type="evidence" value="ECO:0007669"/>
    <property type="project" value="UniProtKB-UniRule"/>
</dbReference>
<comment type="similarity">
    <text evidence="9">Belongs to the TmcA family.</text>
</comment>
<keyword evidence="3 9" id="KW-0808">Transferase</keyword>
<dbReference type="InterPro" id="IPR000182">
    <property type="entry name" value="GNAT_dom"/>
</dbReference>
<dbReference type="GO" id="GO:0005737">
    <property type="term" value="C:cytoplasm"/>
    <property type="evidence" value="ECO:0007669"/>
    <property type="project" value="UniProtKB-SubCell"/>
</dbReference>
<dbReference type="Pfam" id="PF05127">
    <property type="entry name" value="NAT10_TcmA_helicase"/>
    <property type="match status" value="1"/>
</dbReference>
<dbReference type="EC" id="2.3.1.193" evidence="9"/>
<dbReference type="Pfam" id="PF17176">
    <property type="entry name" value="tRNA_bind_3"/>
    <property type="match status" value="1"/>
</dbReference>
<evidence type="ECO:0000256" key="8">
    <source>
        <dbReference type="ARBA" id="ARBA00023315"/>
    </source>
</evidence>
<reference evidence="11" key="1">
    <citation type="submission" date="2022-06" db="EMBL/GenBank/DDBJ databases">
        <title>Draft genome sequences of Leminorella grimontii str. JCM5902.</title>
        <authorList>
            <person name="Wakabayashi Y."/>
            <person name="Kojima K."/>
        </authorList>
    </citation>
    <scope>NUCLEOTIDE SEQUENCE</scope>
    <source>
        <strain evidence="11">JCM 5902</strain>
    </source>
</reference>
<dbReference type="PANTHER" id="PTHR10925:SF5">
    <property type="entry name" value="RNA CYTIDINE ACETYLTRANSFERASE"/>
    <property type="match status" value="1"/>
</dbReference>
<dbReference type="GO" id="GO:0005524">
    <property type="term" value="F:ATP binding"/>
    <property type="evidence" value="ECO:0007669"/>
    <property type="project" value="UniProtKB-UniRule"/>
</dbReference>
<dbReference type="GO" id="GO:0000049">
    <property type="term" value="F:tRNA binding"/>
    <property type="evidence" value="ECO:0007669"/>
    <property type="project" value="UniProtKB-UniRule"/>
</dbReference>
<accession>A0AAV5N224</accession>
<dbReference type="Proteomes" id="UP001058124">
    <property type="component" value="Unassembled WGS sequence"/>
</dbReference>
<comment type="caution">
    <text evidence="11">The sequence shown here is derived from an EMBL/GenBank/DDBJ whole genome shotgun (WGS) entry which is preliminary data.</text>
</comment>
<feature type="domain" description="N-acetyltransferase" evidence="10">
    <location>
        <begin position="358"/>
        <end position="543"/>
    </location>
</feature>
<dbReference type="PANTHER" id="PTHR10925">
    <property type="entry name" value="N-ACETYLTRANSFERASE 10"/>
    <property type="match status" value="1"/>
</dbReference>
<evidence type="ECO:0000256" key="5">
    <source>
        <dbReference type="ARBA" id="ARBA00022741"/>
    </source>
</evidence>
<dbReference type="InterPro" id="IPR013562">
    <property type="entry name" value="TmcA/NAT10_N"/>
</dbReference>
<dbReference type="Gene3D" id="3.40.50.11040">
    <property type="match status" value="1"/>
</dbReference>
<keyword evidence="6 9" id="KW-0067">ATP-binding</keyword>
<dbReference type="InterPro" id="IPR024914">
    <property type="entry name" value="tRNA_acetyltr_TmcA"/>
</dbReference>
<evidence type="ECO:0000313" key="12">
    <source>
        <dbReference type="Proteomes" id="UP001058124"/>
    </source>
</evidence>
<dbReference type="GO" id="GO:0051392">
    <property type="term" value="F:tRNA cytidine N4-acetyltransferase activity"/>
    <property type="evidence" value="ECO:0007669"/>
    <property type="project" value="UniProtKB-UniRule"/>
</dbReference>
<evidence type="ECO:0000256" key="4">
    <source>
        <dbReference type="ARBA" id="ARBA00022694"/>
    </source>
</evidence>
<feature type="binding site" evidence="9">
    <location>
        <begin position="471"/>
        <end position="473"/>
    </location>
    <ligand>
        <name>acetyl-CoA</name>
        <dbReference type="ChEBI" id="CHEBI:57288"/>
    </ligand>
</feature>
<proteinExistence type="inferred from homology"/>
<dbReference type="InterPro" id="IPR007807">
    <property type="entry name" value="TcmA/NAT10_helicase"/>
</dbReference>
<gene>
    <name evidence="9 11" type="primary">tmcA</name>
    <name evidence="11" type="ORF">SOASR030_11610</name>
</gene>
<evidence type="ECO:0000256" key="9">
    <source>
        <dbReference type="HAMAP-Rule" id="MF_01886"/>
    </source>
</evidence>
<evidence type="ECO:0000256" key="2">
    <source>
        <dbReference type="ARBA" id="ARBA00022555"/>
    </source>
</evidence>
<dbReference type="CDD" id="cd04301">
    <property type="entry name" value="NAT_SF"/>
    <property type="match status" value="1"/>
</dbReference>
<dbReference type="InterPro" id="IPR038321">
    <property type="entry name" value="TmcA_C_sf"/>
</dbReference>
<dbReference type="HAMAP" id="MF_01886">
    <property type="entry name" value="tRNA_acetyltr_TmcA"/>
    <property type="match status" value="1"/>
</dbReference>
<keyword evidence="1 9" id="KW-0963">Cytoplasm</keyword>
<dbReference type="AlphaFoldDB" id="A0AAV5N224"/>
<name>A0AAV5N224_9GAMM</name>
<dbReference type="GO" id="GO:1990883">
    <property type="term" value="F:18S rRNA cytidine N-acetyltransferase activity"/>
    <property type="evidence" value="ECO:0007669"/>
    <property type="project" value="TreeGrafter"/>
</dbReference>
<organism evidence="11 12">
    <name type="scientific">Leminorella grimontii</name>
    <dbReference type="NCBI Taxonomy" id="82981"/>
    <lineage>
        <taxon>Bacteria</taxon>
        <taxon>Pseudomonadati</taxon>
        <taxon>Pseudomonadota</taxon>
        <taxon>Gammaproteobacteria</taxon>
        <taxon>Enterobacterales</taxon>
        <taxon>Budviciaceae</taxon>
        <taxon>Leminorella</taxon>
    </lineage>
</organism>
<feature type="binding site" evidence="9">
    <location>
        <position position="181"/>
    </location>
    <ligand>
        <name>ATP</name>
        <dbReference type="ChEBI" id="CHEBI:30616"/>
    </ligand>
</feature>
<dbReference type="InterPro" id="IPR027417">
    <property type="entry name" value="P-loop_NTPase"/>
</dbReference>
<evidence type="ECO:0000259" key="10">
    <source>
        <dbReference type="PROSITE" id="PS51186"/>
    </source>
</evidence>
<keyword evidence="4 9" id="KW-0819">tRNA processing</keyword>
<sequence length="681" mass="75533">MYVDLSFHLNQMQACGMRRLLVLSGDAAWLRLRVDELIERHGGDWLWVSEAEPKGKGVKYQKPSSVNRLLGTELRHAIIDATRGFHAEAFAAVSGLLAAGSLLVVLTPEWEPWASLPDEDSLRWSDGPGPIATPNFVERFRRCVNEDADVMLWRQPDPFNPALLTGDAPWQAPNGQPTPAQQNLLSQLLCAEKGNYVLLADRGRGKSAVAGMLAERWQGKGECWLTAPAKASVETLLAWGKARVRFFSPDALLALCGQTPPDDVDWLIVDEAAAIPAPLLYRLASLFPRVLFTTTVQGYEGSGRGFLLKFCAGLSDLHLLHLEHPIRWAQGDPLERFTRRLLLMDVENTLSDSSGGSYRVEDVSRSQLVENEGLLEQYYGLLTSAHYRTSPLDLRRLLDAPDMAFSVAKDERGAVIAALWLVDEGGLSPELARDVWAGRRRPRGNLVAQSLAAHGSEYQAARLRSARVSRIAVLPSRRRRGVAKALIEAQIKCARARGLDYLSVSFGYIEPLWAFWQACGFELVHMGSHPEASSGCCAAMAIVPFTQEANALARRAKRQFLLNQLTQCSGLRHIGAVAPSPLDEEDWRELAGFAFAHRSVLGAQVALYRLLRHREAACPSLRQLLDDRLDERQIIERFALSGRKSLIQGWRDEVASALAAIDGERCNYWQSWATGLTTLEH</sequence>
<keyword evidence="2 9" id="KW-0820">tRNA-binding</keyword>
<keyword evidence="12" id="KW-1185">Reference proteome</keyword>
<protein>
    <recommendedName>
        <fullName evidence="9">tRNA(Met) cytidine acetyltransferase TmcA</fullName>
        <ecNumber evidence="9">2.3.1.193</ecNumber>
    </recommendedName>
</protein>
<dbReference type="InterPro" id="IPR032672">
    <property type="entry name" value="TmcA/NAT10/Kre33"/>
</dbReference>
<keyword evidence="7 9" id="KW-0694">RNA-binding</keyword>
<dbReference type="Gene3D" id="3.40.50.300">
    <property type="entry name" value="P-loop containing nucleotide triphosphate hydrolases"/>
    <property type="match status" value="1"/>
</dbReference>
<keyword evidence="8 9" id="KW-0012">Acyltransferase</keyword>
<dbReference type="InterPro" id="IPR016181">
    <property type="entry name" value="Acyl_CoA_acyltransferase"/>
</dbReference>
<evidence type="ECO:0000256" key="3">
    <source>
        <dbReference type="ARBA" id="ARBA00022679"/>
    </source>
</evidence>
<dbReference type="PROSITE" id="PS51186">
    <property type="entry name" value="GNAT"/>
    <property type="match status" value="1"/>
</dbReference>
<keyword evidence="5 9" id="KW-0547">Nucleotide-binding</keyword>
<dbReference type="SUPFAM" id="SSF52540">
    <property type="entry name" value="P-loop containing nucleoside triphosphate hydrolases"/>
    <property type="match status" value="1"/>
</dbReference>
<evidence type="ECO:0000256" key="1">
    <source>
        <dbReference type="ARBA" id="ARBA00022490"/>
    </source>
</evidence>
<evidence type="ECO:0000256" key="6">
    <source>
        <dbReference type="ARBA" id="ARBA00022840"/>
    </source>
</evidence>
<evidence type="ECO:0000256" key="7">
    <source>
        <dbReference type="ARBA" id="ARBA00022884"/>
    </source>
</evidence>
<dbReference type="GO" id="GO:1904812">
    <property type="term" value="P:rRNA acetylation involved in maturation of SSU-rRNA"/>
    <property type="evidence" value="ECO:0007669"/>
    <property type="project" value="TreeGrafter"/>
</dbReference>
<dbReference type="Pfam" id="PF08351">
    <property type="entry name" value="TmcA_N"/>
    <property type="match status" value="1"/>
</dbReference>
<comment type="catalytic activity">
    <reaction evidence="9">
        <text>cytidine(34) in elongator tRNA(Met) + acetyl-CoA + ATP + H2O = N(4)-acetylcytidine(34) in elongator tRNA(Met) + ADP + phosphate + CoA + H(+)</text>
        <dbReference type="Rhea" id="RHEA:43788"/>
        <dbReference type="Rhea" id="RHEA-COMP:10693"/>
        <dbReference type="Rhea" id="RHEA-COMP:10694"/>
        <dbReference type="ChEBI" id="CHEBI:15377"/>
        <dbReference type="ChEBI" id="CHEBI:15378"/>
        <dbReference type="ChEBI" id="CHEBI:30616"/>
        <dbReference type="ChEBI" id="CHEBI:43474"/>
        <dbReference type="ChEBI" id="CHEBI:57287"/>
        <dbReference type="ChEBI" id="CHEBI:57288"/>
        <dbReference type="ChEBI" id="CHEBI:74900"/>
        <dbReference type="ChEBI" id="CHEBI:82748"/>
        <dbReference type="ChEBI" id="CHEBI:456216"/>
        <dbReference type="EC" id="2.3.1.193"/>
    </reaction>
</comment>
<dbReference type="GO" id="GO:0002101">
    <property type="term" value="P:tRNA wobble cytosine modification"/>
    <property type="evidence" value="ECO:0007669"/>
    <property type="project" value="UniProtKB-UniRule"/>
</dbReference>
<feature type="binding site" evidence="9">
    <location>
        <position position="327"/>
    </location>
    <ligand>
        <name>ATP</name>
        <dbReference type="ChEBI" id="CHEBI:30616"/>
    </ligand>
</feature>
<comment type="caution">
    <text evidence="9">Lacks conserved residue(s) required for the propagation of feature annotation.</text>
</comment>
<dbReference type="FunFam" id="3.40.50.11040:FF:000003">
    <property type="entry name" value="tRNA(Met) cytidine acetyltransferase TmcA"/>
    <property type="match status" value="1"/>
</dbReference>